<keyword evidence="1" id="KW-1133">Transmembrane helix</keyword>
<evidence type="ECO:0000313" key="2">
    <source>
        <dbReference type="EMBL" id="OGL78014.1"/>
    </source>
</evidence>
<dbReference type="Pfam" id="PF07963">
    <property type="entry name" value="N_methyl"/>
    <property type="match status" value="1"/>
</dbReference>
<name>A0A1F7UJW8_9BACT</name>
<evidence type="ECO:0008006" key="4">
    <source>
        <dbReference type="Google" id="ProtNLM"/>
    </source>
</evidence>
<dbReference type="SUPFAM" id="SSF54523">
    <property type="entry name" value="Pili subunits"/>
    <property type="match status" value="1"/>
</dbReference>
<dbReference type="Gene3D" id="2.60.120.200">
    <property type="match status" value="1"/>
</dbReference>
<dbReference type="PROSITE" id="PS00409">
    <property type="entry name" value="PROKAR_NTER_METHYL"/>
    <property type="match status" value="1"/>
</dbReference>
<organism evidence="2 3">
    <name type="scientific">Candidatus Uhrbacteria bacterium RIFCSPHIGHO2_12_FULL_57_11</name>
    <dbReference type="NCBI Taxonomy" id="1802398"/>
    <lineage>
        <taxon>Bacteria</taxon>
        <taxon>Candidatus Uhriibacteriota</taxon>
    </lineage>
</organism>
<reference evidence="2 3" key="1">
    <citation type="journal article" date="2016" name="Nat. Commun.">
        <title>Thousands of microbial genomes shed light on interconnected biogeochemical processes in an aquifer system.</title>
        <authorList>
            <person name="Anantharaman K."/>
            <person name="Brown C.T."/>
            <person name="Hug L.A."/>
            <person name="Sharon I."/>
            <person name="Castelle C.J."/>
            <person name="Probst A.J."/>
            <person name="Thomas B.C."/>
            <person name="Singh A."/>
            <person name="Wilkins M.J."/>
            <person name="Karaoz U."/>
            <person name="Brodie E.L."/>
            <person name="Williams K.H."/>
            <person name="Hubbard S.S."/>
            <person name="Banfield J.F."/>
        </authorList>
    </citation>
    <scope>NUCLEOTIDE SEQUENCE [LARGE SCALE GENOMIC DNA]</scope>
</reference>
<dbReference type="Pfam" id="PF13385">
    <property type="entry name" value="Laminin_G_3"/>
    <property type="match status" value="1"/>
</dbReference>
<evidence type="ECO:0000256" key="1">
    <source>
        <dbReference type="SAM" id="Phobius"/>
    </source>
</evidence>
<accession>A0A1F7UJW8</accession>
<dbReference type="Proteomes" id="UP000176598">
    <property type="component" value="Unassembled WGS sequence"/>
</dbReference>
<keyword evidence="1" id="KW-0472">Membrane</keyword>
<feature type="transmembrane region" description="Helical" evidence="1">
    <location>
        <begin position="12"/>
        <end position="35"/>
    </location>
</feature>
<dbReference type="Gene3D" id="3.30.700.10">
    <property type="entry name" value="Glycoprotein, Type 4 Pilin"/>
    <property type="match status" value="1"/>
</dbReference>
<dbReference type="EMBL" id="MGEG01000047">
    <property type="protein sequence ID" value="OGL78014.1"/>
    <property type="molecule type" value="Genomic_DNA"/>
</dbReference>
<protein>
    <recommendedName>
        <fullName evidence="4">LamG-like jellyroll fold domain-containing protein</fullName>
    </recommendedName>
</protein>
<sequence length="529" mass="56255">MKPKKFNNDAGFTLIELLIVMTIISVLAAVIFVAVDPVRRLAEARNSSRWSEVRSILEAVLEYATDNSVLPSGIDTTLRMLGTATGGCTIACGGLTFIDDESAEFAAGTMNNTQWDSGNNWLELTAAGQALGSGDFSSNVKDAGSIIDWNVISWLPQRPLYKELPNSSQSESGYPTGNANLTGNQLLMHLNDVVSSTSFADTSGNGNNGSCAGATCPTAGVSGKLNTATSFDGVNDAITTGLNVDQSSGQLLTICAWAYPASTSAGDHDLISTDNGGYDWSIDRLVSTWRLATGSAYWSTGVSVDASTWQHVCGVWDASNIYFYKNGVSTSLGSGPGYDTSDTVLTIGRNPGFAELWDGRIDEVAVYNRALSATEISDLYKRGALRLNLQVRSCDDSACVGESFIGPNGATSTYYSELASTSVNPPTMALINVSSTQYFQYKAFFETDNVSLSPELKSVTVGYSGGAATNDVCLDLRSSLVDDYLSQMPVDERFGDDTKTYYAIRSRASGRVEVIACGAELGESISVTR</sequence>
<keyword evidence="1" id="KW-0812">Transmembrane</keyword>
<dbReference type="AlphaFoldDB" id="A0A1F7UJW8"/>
<dbReference type="InterPro" id="IPR013320">
    <property type="entry name" value="ConA-like_dom_sf"/>
</dbReference>
<dbReference type="NCBIfam" id="TIGR02532">
    <property type="entry name" value="IV_pilin_GFxxxE"/>
    <property type="match status" value="1"/>
</dbReference>
<evidence type="ECO:0000313" key="3">
    <source>
        <dbReference type="Proteomes" id="UP000176598"/>
    </source>
</evidence>
<dbReference type="SUPFAM" id="SSF49899">
    <property type="entry name" value="Concanavalin A-like lectins/glucanases"/>
    <property type="match status" value="1"/>
</dbReference>
<dbReference type="InterPro" id="IPR045584">
    <property type="entry name" value="Pilin-like"/>
</dbReference>
<dbReference type="InterPro" id="IPR012902">
    <property type="entry name" value="N_methyl_site"/>
</dbReference>
<proteinExistence type="predicted"/>
<comment type="caution">
    <text evidence="2">The sequence shown here is derived from an EMBL/GenBank/DDBJ whole genome shotgun (WGS) entry which is preliminary data.</text>
</comment>
<gene>
    <name evidence="2" type="ORF">A3F28_03035</name>
</gene>